<gene>
    <name evidence="4" type="ORF">DFR24_0428</name>
</gene>
<dbReference type="Gene3D" id="1.10.357.10">
    <property type="entry name" value="Tetracycline Repressor, domain 2"/>
    <property type="match status" value="1"/>
</dbReference>
<feature type="DNA-binding region" description="H-T-H motif" evidence="2">
    <location>
        <begin position="84"/>
        <end position="103"/>
    </location>
</feature>
<evidence type="ECO:0000256" key="1">
    <source>
        <dbReference type="ARBA" id="ARBA00023125"/>
    </source>
</evidence>
<accession>A0A4R7PCU9</accession>
<dbReference type="GO" id="GO:0003677">
    <property type="term" value="F:DNA binding"/>
    <property type="evidence" value="ECO:0007669"/>
    <property type="project" value="UniProtKB-UniRule"/>
</dbReference>
<sequence length="260" mass="29226">MRLEPTLQIRSDMQRCHFISDNASCQYAAVSTRPVRPAKRSEKAAPKARRYRGVDVGERVLERRRQFIAAGLECFGTRGYHAVTVRELCTEAQLTERYFYESFADREALFAAVYEDLVEQLRKDFTTAVLPKAPSLDEMARAGLGAFFKGLQKDPRFGRIIMVEVLTVSIEMEQRAMRATFAFADLIKQMALATLPPGQRQKDAPDMDLVATGLIGSCVHIAMRWIADGYHQPARTVIDTAMMFFAATTRYLGAKAPTSN</sequence>
<organism evidence="4 5">
    <name type="scientific">Panacagrimonas perspica</name>
    <dbReference type="NCBI Taxonomy" id="381431"/>
    <lineage>
        <taxon>Bacteria</taxon>
        <taxon>Pseudomonadati</taxon>
        <taxon>Pseudomonadota</taxon>
        <taxon>Gammaproteobacteria</taxon>
        <taxon>Nevskiales</taxon>
        <taxon>Nevskiaceae</taxon>
        <taxon>Panacagrimonas</taxon>
    </lineage>
</organism>
<keyword evidence="1 2" id="KW-0238">DNA-binding</keyword>
<evidence type="ECO:0000256" key="2">
    <source>
        <dbReference type="PROSITE-ProRule" id="PRU00335"/>
    </source>
</evidence>
<dbReference type="InterPro" id="IPR009057">
    <property type="entry name" value="Homeodomain-like_sf"/>
</dbReference>
<dbReference type="SUPFAM" id="SSF46689">
    <property type="entry name" value="Homeodomain-like"/>
    <property type="match status" value="1"/>
</dbReference>
<dbReference type="Proteomes" id="UP000295341">
    <property type="component" value="Unassembled WGS sequence"/>
</dbReference>
<evidence type="ECO:0000313" key="4">
    <source>
        <dbReference type="EMBL" id="TDU31070.1"/>
    </source>
</evidence>
<feature type="domain" description="HTH tetR-type" evidence="3">
    <location>
        <begin position="61"/>
        <end position="121"/>
    </location>
</feature>
<dbReference type="PANTHER" id="PTHR43479:SF11">
    <property type="entry name" value="ACREF_ENVCD OPERON REPRESSOR-RELATED"/>
    <property type="match status" value="1"/>
</dbReference>
<dbReference type="EMBL" id="SOBT01000008">
    <property type="protein sequence ID" value="TDU31070.1"/>
    <property type="molecule type" value="Genomic_DNA"/>
</dbReference>
<dbReference type="AlphaFoldDB" id="A0A4R7PCU9"/>
<dbReference type="InterPro" id="IPR050624">
    <property type="entry name" value="HTH-type_Tx_Regulator"/>
</dbReference>
<dbReference type="Pfam" id="PF00440">
    <property type="entry name" value="TetR_N"/>
    <property type="match status" value="1"/>
</dbReference>
<name>A0A4R7PCU9_9GAMM</name>
<dbReference type="PANTHER" id="PTHR43479">
    <property type="entry name" value="ACREF/ENVCD OPERON REPRESSOR-RELATED"/>
    <property type="match status" value="1"/>
</dbReference>
<comment type="caution">
    <text evidence="4">The sequence shown here is derived from an EMBL/GenBank/DDBJ whole genome shotgun (WGS) entry which is preliminary data.</text>
</comment>
<protein>
    <submittedName>
        <fullName evidence="4">TetR family transcriptional regulator</fullName>
    </submittedName>
</protein>
<keyword evidence="5" id="KW-1185">Reference proteome</keyword>
<evidence type="ECO:0000313" key="5">
    <source>
        <dbReference type="Proteomes" id="UP000295341"/>
    </source>
</evidence>
<reference evidence="4 5" key="1">
    <citation type="submission" date="2019-03" db="EMBL/GenBank/DDBJ databases">
        <title>Genomic Encyclopedia of Type Strains, Phase IV (KMG-IV): sequencing the most valuable type-strain genomes for metagenomic binning, comparative biology and taxonomic classification.</title>
        <authorList>
            <person name="Goeker M."/>
        </authorList>
    </citation>
    <scope>NUCLEOTIDE SEQUENCE [LARGE SCALE GENOMIC DNA]</scope>
    <source>
        <strain evidence="4 5">DSM 26377</strain>
    </source>
</reference>
<dbReference type="PROSITE" id="PS50977">
    <property type="entry name" value="HTH_TETR_2"/>
    <property type="match status" value="1"/>
</dbReference>
<proteinExistence type="predicted"/>
<evidence type="ECO:0000259" key="3">
    <source>
        <dbReference type="PROSITE" id="PS50977"/>
    </source>
</evidence>
<dbReference type="InterPro" id="IPR001647">
    <property type="entry name" value="HTH_TetR"/>
</dbReference>